<name>A0A9N8EQ07_9STRA</name>
<dbReference type="SMART" id="SM00415">
    <property type="entry name" value="HSF"/>
    <property type="match status" value="1"/>
</dbReference>
<proteinExistence type="inferred from homology"/>
<feature type="region of interest" description="Disordered" evidence="6">
    <location>
        <begin position="263"/>
        <end position="301"/>
    </location>
</feature>
<dbReference type="InterPro" id="IPR036390">
    <property type="entry name" value="WH_DNA-bd_sf"/>
</dbReference>
<evidence type="ECO:0000256" key="6">
    <source>
        <dbReference type="SAM" id="MobiDB-lite"/>
    </source>
</evidence>
<evidence type="ECO:0000256" key="5">
    <source>
        <dbReference type="SAM" id="Coils"/>
    </source>
</evidence>
<dbReference type="EMBL" id="CAICTM010001565">
    <property type="protein sequence ID" value="CAB9524673.1"/>
    <property type="molecule type" value="Genomic_DNA"/>
</dbReference>
<dbReference type="SUPFAM" id="SSF46785">
    <property type="entry name" value="Winged helix' DNA-binding domain"/>
    <property type="match status" value="1"/>
</dbReference>
<dbReference type="OrthoDB" id="60033at2759"/>
<comment type="similarity">
    <text evidence="4">Belongs to the HSF family.</text>
</comment>
<comment type="subcellular location">
    <subcellularLocation>
        <location evidence="1">Nucleus</location>
    </subcellularLocation>
</comment>
<feature type="region of interest" description="Disordered" evidence="6">
    <location>
        <begin position="122"/>
        <end position="142"/>
    </location>
</feature>
<feature type="region of interest" description="Disordered" evidence="6">
    <location>
        <begin position="481"/>
        <end position="523"/>
    </location>
</feature>
<dbReference type="GO" id="GO:0043565">
    <property type="term" value="F:sequence-specific DNA binding"/>
    <property type="evidence" value="ECO:0007669"/>
    <property type="project" value="InterPro"/>
</dbReference>
<keyword evidence="2" id="KW-0238">DNA-binding</keyword>
<dbReference type="GO" id="GO:0005634">
    <property type="term" value="C:nucleus"/>
    <property type="evidence" value="ECO:0007669"/>
    <property type="project" value="UniProtKB-SubCell"/>
</dbReference>
<protein>
    <submittedName>
        <fullName evidence="8">Stress transcription factor A</fullName>
    </submittedName>
</protein>
<organism evidence="8 9">
    <name type="scientific">Seminavis robusta</name>
    <dbReference type="NCBI Taxonomy" id="568900"/>
    <lineage>
        <taxon>Eukaryota</taxon>
        <taxon>Sar</taxon>
        <taxon>Stramenopiles</taxon>
        <taxon>Ochrophyta</taxon>
        <taxon>Bacillariophyta</taxon>
        <taxon>Bacillariophyceae</taxon>
        <taxon>Bacillariophycidae</taxon>
        <taxon>Naviculales</taxon>
        <taxon>Naviculaceae</taxon>
        <taxon>Seminavis</taxon>
    </lineage>
</organism>
<accession>A0A9N8EQ07</accession>
<dbReference type="GO" id="GO:0003700">
    <property type="term" value="F:DNA-binding transcription factor activity"/>
    <property type="evidence" value="ECO:0007669"/>
    <property type="project" value="InterPro"/>
</dbReference>
<evidence type="ECO:0000313" key="8">
    <source>
        <dbReference type="EMBL" id="CAB9524673.1"/>
    </source>
</evidence>
<dbReference type="FunFam" id="1.10.10.10:FF:000479">
    <property type="entry name" value="Predicted protein"/>
    <property type="match status" value="1"/>
</dbReference>
<reference evidence="8" key="1">
    <citation type="submission" date="2020-06" db="EMBL/GenBank/DDBJ databases">
        <authorList>
            <consortium name="Plant Systems Biology data submission"/>
        </authorList>
    </citation>
    <scope>NUCLEOTIDE SEQUENCE</scope>
    <source>
        <strain evidence="8">D6</strain>
    </source>
</reference>
<feature type="compositionally biased region" description="Low complexity" evidence="6">
    <location>
        <begin position="449"/>
        <end position="460"/>
    </location>
</feature>
<dbReference type="Proteomes" id="UP001153069">
    <property type="component" value="Unassembled WGS sequence"/>
</dbReference>
<evidence type="ECO:0000256" key="4">
    <source>
        <dbReference type="RuleBase" id="RU004020"/>
    </source>
</evidence>
<feature type="domain" description="HSF-type DNA-binding" evidence="7">
    <location>
        <begin position="27"/>
        <end position="128"/>
    </location>
</feature>
<evidence type="ECO:0000256" key="3">
    <source>
        <dbReference type="ARBA" id="ARBA00023242"/>
    </source>
</evidence>
<evidence type="ECO:0000313" key="9">
    <source>
        <dbReference type="Proteomes" id="UP001153069"/>
    </source>
</evidence>
<sequence>MQRDYLWQQLPPAPTSISERLSFPHMDPNHFPSRLHEMLCDIDMNGRGEERIVSWQPHGKCFLIKKKDEFIQRVMSRWFCRLKFTTFERQLHKHGFRKLSRKGPDQGAYYHPDFARDTPEKVTTIHHTNIRGKRGRKPKSKLTEPDFYAAEAKIASPELSSQEAGKQSSAPAPMGSLWFEQVTPKASSKVATLANVEAQERPRSPLDGKLRTGASLFSAEANSIPSLRPSGQPLFSGGLHHDNLAAATGASIQSQLSGGILQQQQPLQPLPAPSLRRGLSGTGATDDVHGPPAPPPALARQSSDFSIGAFSLFGGLAESSPEEPTLERRDSSGLGGSSRPFASPQPSSLAATLPVQLPYSEHRERLNDLLQRNQQQQRSLQMQQQQLEQQRLELQLREQQQLDVAGRQLGLTSSFQGPSFSHHLPPIPQNRPSLSQNRPSLSQNLPSFSQNRSSLQSSISQNLSLIREQQNIQEMMAMTGGMPQESLQDPQQQQQQQQHRQQFQQPPKSSSHPNYPFFDPRGL</sequence>
<keyword evidence="3" id="KW-0539">Nucleus</keyword>
<keyword evidence="5" id="KW-0175">Coiled coil</keyword>
<feature type="region of interest" description="Disordered" evidence="6">
    <location>
        <begin position="413"/>
        <end position="460"/>
    </location>
</feature>
<feature type="region of interest" description="Disordered" evidence="6">
    <location>
        <begin position="316"/>
        <end position="349"/>
    </location>
</feature>
<comment type="caution">
    <text evidence="8">The sequence shown here is derived from an EMBL/GenBank/DDBJ whole genome shotgun (WGS) entry which is preliminary data.</text>
</comment>
<gene>
    <name evidence="8" type="ORF">SEMRO_1567_G283000.1</name>
</gene>
<dbReference type="InterPro" id="IPR000232">
    <property type="entry name" value="HSF_DNA-bd"/>
</dbReference>
<feature type="compositionally biased region" description="Basic residues" evidence="6">
    <location>
        <begin position="128"/>
        <end position="140"/>
    </location>
</feature>
<dbReference type="PANTHER" id="PTHR10015:SF206">
    <property type="entry name" value="HSF-TYPE DNA-BINDING DOMAIN-CONTAINING PROTEIN"/>
    <property type="match status" value="1"/>
</dbReference>
<feature type="compositionally biased region" description="Polar residues" evidence="6">
    <location>
        <begin position="430"/>
        <end position="448"/>
    </location>
</feature>
<dbReference type="Gene3D" id="1.10.10.10">
    <property type="entry name" value="Winged helix-like DNA-binding domain superfamily/Winged helix DNA-binding domain"/>
    <property type="match status" value="1"/>
</dbReference>
<dbReference type="AlphaFoldDB" id="A0A9N8EQ07"/>
<dbReference type="Pfam" id="PF00447">
    <property type="entry name" value="HSF_DNA-bind"/>
    <property type="match status" value="1"/>
</dbReference>
<feature type="compositionally biased region" description="Low complexity" evidence="6">
    <location>
        <begin position="483"/>
        <end position="507"/>
    </location>
</feature>
<evidence type="ECO:0000256" key="2">
    <source>
        <dbReference type="ARBA" id="ARBA00023125"/>
    </source>
</evidence>
<dbReference type="InterPro" id="IPR036388">
    <property type="entry name" value="WH-like_DNA-bd_sf"/>
</dbReference>
<evidence type="ECO:0000259" key="7">
    <source>
        <dbReference type="SMART" id="SM00415"/>
    </source>
</evidence>
<dbReference type="PANTHER" id="PTHR10015">
    <property type="entry name" value="HEAT SHOCK TRANSCRIPTION FACTOR"/>
    <property type="match status" value="1"/>
</dbReference>
<feature type="coiled-coil region" evidence="5">
    <location>
        <begin position="359"/>
        <end position="402"/>
    </location>
</feature>
<evidence type="ECO:0000256" key="1">
    <source>
        <dbReference type="ARBA" id="ARBA00004123"/>
    </source>
</evidence>
<keyword evidence="9" id="KW-1185">Reference proteome</keyword>